<feature type="transmembrane region" description="Helical" evidence="1">
    <location>
        <begin position="104"/>
        <end position="123"/>
    </location>
</feature>
<evidence type="ECO:0000313" key="5">
    <source>
        <dbReference type="Proteomes" id="UP001241110"/>
    </source>
</evidence>
<evidence type="ECO:0000256" key="1">
    <source>
        <dbReference type="SAM" id="Phobius"/>
    </source>
</evidence>
<feature type="transmembrane region" description="Helical" evidence="1">
    <location>
        <begin position="72"/>
        <end position="98"/>
    </location>
</feature>
<gene>
    <name evidence="2" type="ORF">QNI16_14070</name>
    <name evidence="3" type="ORF">QNI19_01505</name>
</gene>
<keyword evidence="1" id="KW-0812">Transmembrane</keyword>
<keyword evidence="1" id="KW-0472">Membrane</keyword>
<dbReference type="EMBL" id="JASJOS010000005">
    <property type="protein sequence ID" value="MDJ1481622.1"/>
    <property type="molecule type" value="Genomic_DNA"/>
</dbReference>
<sequence length="134" mass="15208">MFKFIGGPLSGVALGLHWTETYLLTVTGMMISVILFTFLGKTLKDNFLSRFYKKRLLFTPRNRRLVKIWRKYGMLGVAFLTPIILTPIGGTIVASSFGESKFRIFLYMFLSALAWGVILTLIIDKLGEKVLGFF</sequence>
<feature type="transmembrane region" description="Helical" evidence="1">
    <location>
        <begin position="22"/>
        <end position="40"/>
    </location>
</feature>
<dbReference type="EMBL" id="JASJOT010000001">
    <property type="protein sequence ID" value="MDJ1491585.1"/>
    <property type="molecule type" value="Genomic_DNA"/>
</dbReference>
<keyword evidence="1" id="KW-1133">Transmembrane helix</keyword>
<dbReference type="Proteomes" id="UP001241110">
    <property type="component" value="Unassembled WGS sequence"/>
</dbReference>
<evidence type="ECO:0000313" key="2">
    <source>
        <dbReference type="EMBL" id="MDJ1481622.1"/>
    </source>
</evidence>
<dbReference type="Pfam" id="PF06695">
    <property type="entry name" value="Sm_multidrug_ex"/>
    <property type="match status" value="1"/>
</dbReference>
<proteinExistence type="predicted"/>
<dbReference type="AlphaFoldDB" id="A0AAE3U7I0"/>
<dbReference type="InterPro" id="IPR009577">
    <property type="entry name" value="Sm_multidrug_ex"/>
</dbReference>
<name>A0AAE3U7I0_9BACT</name>
<dbReference type="RefSeq" id="WP_313979638.1">
    <property type="nucleotide sequence ID" value="NZ_JASJOR010000016.1"/>
</dbReference>
<accession>A0AAE3U7I0</accession>
<organism evidence="2 5">
    <name type="scientific">Xanthocytophaga flava</name>
    <dbReference type="NCBI Taxonomy" id="3048013"/>
    <lineage>
        <taxon>Bacteria</taxon>
        <taxon>Pseudomonadati</taxon>
        <taxon>Bacteroidota</taxon>
        <taxon>Cytophagia</taxon>
        <taxon>Cytophagales</taxon>
        <taxon>Rhodocytophagaceae</taxon>
        <taxon>Xanthocytophaga</taxon>
    </lineage>
</organism>
<evidence type="ECO:0000313" key="4">
    <source>
        <dbReference type="Proteomes" id="UP001228581"/>
    </source>
</evidence>
<evidence type="ECO:0000313" key="3">
    <source>
        <dbReference type="EMBL" id="MDJ1491585.1"/>
    </source>
</evidence>
<protein>
    <submittedName>
        <fullName evidence="2">Small multi-drug export protein</fullName>
    </submittedName>
</protein>
<reference evidence="2 4" key="1">
    <citation type="submission" date="2023-05" db="EMBL/GenBank/DDBJ databases">
        <authorList>
            <person name="Zhang X."/>
        </authorList>
    </citation>
    <scope>NUCLEOTIDE SEQUENCE</scope>
    <source>
        <strain evidence="3 4">DM2B3-1</strain>
        <strain evidence="2">YF14B1</strain>
    </source>
</reference>
<comment type="caution">
    <text evidence="2">The sequence shown here is derived from an EMBL/GenBank/DDBJ whole genome shotgun (WGS) entry which is preliminary data.</text>
</comment>
<dbReference type="Proteomes" id="UP001228581">
    <property type="component" value="Unassembled WGS sequence"/>
</dbReference>
<keyword evidence="4" id="KW-1185">Reference proteome</keyword>